<dbReference type="InterPro" id="IPR001214">
    <property type="entry name" value="SET_dom"/>
</dbReference>
<evidence type="ECO:0000256" key="1">
    <source>
        <dbReference type="SAM" id="MobiDB-lite"/>
    </source>
</evidence>
<feature type="region of interest" description="Disordered" evidence="1">
    <location>
        <begin position="404"/>
        <end position="441"/>
    </location>
</feature>
<gene>
    <name evidence="4" type="ORF">PSON_ATCC_30995.1.T0260057</name>
</gene>
<evidence type="ECO:0008006" key="6">
    <source>
        <dbReference type="Google" id="ProtNLM"/>
    </source>
</evidence>
<organism evidence="4 5">
    <name type="scientific">Paramecium sonneborni</name>
    <dbReference type="NCBI Taxonomy" id="65129"/>
    <lineage>
        <taxon>Eukaryota</taxon>
        <taxon>Sar</taxon>
        <taxon>Alveolata</taxon>
        <taxon>Ciliophora</taxon>
        <taxon>Intramacronucleata</taxon>
        <taxon>Oligohymenophorea</taxon>
        <taxon>Peniculida</taxon>
        <taxon>Parameciidae</taxon>
        <taxon>Paramecium</taxon>
    </lineage>
</organism>
<dbReference type="Pfam" id="PF09273">
    <property type="entry name" value="Rubis-subs-bind"/>
    <property type="match status" value="1"/>
</dbReference>
<dbReference type="OrthoDB" id="341421at2759"/>
<proteinExistence type="predicted"/>
<comment type="caution">
    <text evidence="4">The sequence shown here is derived from an EMBL/GenBank/DDBJ whole genome shotgun (WGS) entry which is preliminary data.</text>
</comment>
<feature type="domain" description="SET" evidence="2">
    <location>
        <begin position="45"/>
        <end position="249"/>
    </location>
</feature>
<protein>
    <recommendedName>
        <fullName evidence="6">SET domain-containing protein</fullName>
    </recommendedName>
</protein>
<feature type="domain" description="Rubisco LSMT substrate-binding" evidence="3">
    <location>
        <begin position="619"/>
        <end position="713"/>
    </location>
</feature>
<evidence type="ECO:0000259" key="2">
    <source>
        <dbReference type="Pfam" id="PF00856"/>
    </source>
</evidence>
<dbReference type="GO" id="GO:0016279">
    <property type="term" value="F:protein-lysine N-methyltransferase activity"/>
    <property type="evidence" value="ECO:0007669"/>
    <property type="project" value="TreeGrafter"/>
</dbReference>
<dbReference type="FunFam" id="3.90.1410.10:FF:000099">
    <property type="entry name" value="Uncharacterized protein"/>
    <property type="match status" value="1"/>
</dbReference>
<reference evidence="4" key="1">
    <citation type="submission" date="2021-01" db="EMBL/GenBank/DDBJ databases">
        <authorList>
            <consortium name="Genoscope - CEA"/>
            <person name="William W."/>
        </authorList>
    </citation>
    <scope>NUCLEOTIDE SEQUENCE</scope>
</reference>
<feature type="compositionally biased region" description="Basic and acidic residues" evidence="1">
    <location>
        <begin position="426"/>
        <end position="441"/>
    </location>
</feature>
<evidence type="ECO:0000313" key="4">
    <source>
        <dbReference type="EMBL" id="CAD8069856.1"/>
    </source>
</evidence>
<dbReference type="FunFam" id="3.90.1420.10:FF:000043">
    <property type="entry name" value="Uncharacterized protein"/>
    <property type="match status" value="1"/>
</dbReference>
<dbReference type="EMBL" id="CAJJDN010000026">
    <property type="protein sequence ID" value="CAD8069856.1"/>
    <property type="molecule type" value="Genomic_DNA"/>
</dbReference>
<dbReference type="FunFam" id="3.90.1410.10:FF:000038">
    <property type="entry name" value="Uncharacterized protein"/>
    <property type="match status" value="1"/>
</dbReference>
<keyword evidence="5" id="KW-1185">Reference proteome</keyword>
<dbReference type="CDD" id="cd10527">
    <property type="entry name" value="SET_LSMT"/>
    <property type="match status" value="1"/>
</dbReference>
<accession>A0A8S1LYF5</accession>
<dbReference type="InterPro" id="IPR050600">
    <property type="entry name" value="SETD3_SETD6_MTase"/>
</dbReference>
<dbReference type="AlphaFoldDB" id="A0A8S1LYF5"/>
<feature type="region of interest" description="Disordered" evidence="1">
    <location>
        <begin position="482"/>
        <end position="511"/>
    </location>
</feature>
<evidence type="ECO:0000259" key="3">
    <source>
        <dbReference type="Pfam" id="PF09273"/>
    </source>
</evidence>
<name>A0A8S1LYF5_9CILI</name>
<dbReference type="InterPro" id="IPR015353">
    <property type="entry name" value="Rubisco_LSMT_subst-bd"/>
</dbReference>
<feature type="compositionally biased region" description="Low complexity" evidence="1">
    <location>
        <begin position="409"/>
        <end position="421"/>
    </location>
</feature>
<evidence type="ECO:0000313" key="5">
    <source>
        <dbReference type="Proteomes" id="UP000692954"/>
    </source>
</evidence>
<dbReference type="PANTHER" id="PTHR13271">
    <property type="entry name" value="UNCHARACTERIZED PUTATIVE METHYLTRANSFERASE"/>
    <property type="match status" value="1"/>
</dbReference>
<dbReference type="Proteomes" id="UP000692954">
    <property type="component" value="Unassembled WGS sequence"/>
</dbReference>
<dbReference type="PANTHER" id="PTHR13271:SF153">
    <property type="entry name" value="SET DOMAIN-CONTAINING PROTEIN"/>
    <property type="match status" value="1"/>
</dbReference>
<sequence length="769" mass="90728">MLFDQNKTDELKLNPKYQNLLKWGLDNGVIIKDVDMPAAFGDLTGVVATKDIAPNTAIICVPQPLIISQEKCKISSLSVVYDKHPELFDENETSDAEFNILIFYLFNEKKKGEQSFYHPYIQAIQSNNTLIDWSKEELSYIEDPIILDEFAIVKDDLKDLWNQAKNIFDEFVQIFGEIRPTDKEDFYWAAQSVMSRCFGWSLKSTSMIPIADFLNHSNKACTHYLVHSKIEKLEQERLLAKQKRNINKDDSDSDLENLENLEDSFIELLKEQYKFKANKINLNALDIPQDESQLKQFVDQKKNYILSNQKFLNQNQLKDIDNLDNISNQDKRAMINWINYEQMIQNPQVNLWDLGFVTSSDSEDNDSDEEVEIARNKQFETLKIKELTDWKIKFEEKKKQRAIKKVQDQQEQQTEQPNQIESQNLEGDKKQNDGDTKSQKETESILTICLNNEKKNLVTIKGLPPQQIQALKQKQQQMLEDQQKEVKSLIQEQKQQEDKEAESDSSEESKWDWLEENDKDAYFCITTTEPIKKHEQVTVSYGRRTNRFLLSWYGFTLPENKYSSFNFRLWLNTEICKEKITNQKQIFDTITINKLIRSEEWDTGTIKFNGFEIPISSITKEFRIKKNKLNMDLLMYLRLYLMLYQVQEKDVLITIPVSVDYEVFVMQFCIQLLQHYLNSYSQELAQDIKELESQISFSRRFALHINKERKEILINQIMILLEAIIILKKYKENNDLKQSYISEIHNNVYSKMEILRSLKVYLKSIHEFL</sequence>
<dbReference type="Pfam" id="PF00856">
    <property type="entry name" value="SET"/>
    <property type="match status" value="1"/>
</dbReference>